<organism evidence="4 5">
    <name type="scientific">Methylobacterium iners</name>
    <dbReference type="NCBI Taxonomy" id="418707"/>
    <lineage>
        <taxon>Bacteria</taxon>
        <taxon>Pseudomonadati</taxon>
        <taxon>Pseudomonadota</taxon>
        <taxon>Alphaproteobacteria</taxon>
        <taxon>Hyphomicrobiales</taxon>
        <taxon>Methylobacteriaceae</taxon>
        <taxon>Methylobacterium</taxon>
    </lineage>
</organism>
<evidence type="ECO:0000313" key="4">
    <source>
        <dbReference type="EMBL" id="GJD96558.1"/>
    </source>
</evidence>
<name>A0ABQ4S424_9HYPH</name>
<dbReference type="SUPFAM" id="SSF51391">
    <property type="entry name" value="Thiamin phosphate synthase"/>
    <property type="match status" value="1"/>
</dbReference>
<proteinExistence type="predicted"/>
<dbReference type="EMBL" id="BPQP01000064">
    <property type="protein sequence ID" value="GJD96558.1"/>
    <property type="molecule type" value="Genomic_DNA"/>
</dbReference>
<gene>
    <name evidence="4" type="primary">thiE_3</name>
    <name evidence="4" type="ORF">OCOJLMKI_3781</name>
</gene>
<dbReference type="Proteomes" id="UP001055125">
    <property type="component" value="Unassembled WGS sequence"/>
</dbReference>
<dbReference type="CDD" id="cd00564">
    <property type="entry name" value="TMP_TenI"/>
    <property type="match status" value="1"/>
</dbReference>
<protein>
    <submittedName>
        <fullName evidence="4">Thiamine-phosphate synthase</fullName>
    </submittedName>
</protein>
<dbReference type="Gene3D" id="3.20.20.70">
    <property type="entry name" value="Aldolase class I"/>
    <property type="match status" value="1"/>
</dbReference>
<comment type="pathway">
    <text evidence="1">Cofactor biosynthesis; thiamine diphosphate biosynthesis.</text>
</comment>
<evidence type="ECO:0000259" key="3">
    <source>
        <dbReference type="Pfam" id="PF02581"/>
    </source>
</evidence>
<evidence type="ECO:0000256" key="2">
    <source>
        <dbReference type="ARBA" id="ARBA00022977"/>
    </source>
</evidence>
<dbReference type="InterPro" id="IPR036206">
    <property type="entry name" value="ThiamineP_synth_sf"/>
</dbReference>
<reference evidence="4" key="1">
    <citation type="journal article" date="2021" name="Front. Microbiol.">
        <title>Comprehensive Comparative Genomics and Phenotyping of Methylobacterium Species.</title>
        <authorList>
            <person name="Alessa O."/>
            <person name="Ogura Y."/>
            <person name="Fujitani Y."/>
            <person name="Takami H."/>
            <person name="Hayashi T."/>
            <person name="Sahin N."/>
            <person name="Tani A."/>
        </authorList>
    </citation>
    <scope>NUCLEOTIDE SEQUENCE</scope>
    <source>
        <strain evidence="4">DSM 19015</strain>
    </source>
</reference>
<reference evidence="4" key="2">
    <citation type="submission" date="2021-08" db="EMBL/GenBank/DDBJ databases">
        <authorList>
            <person name="Tani A."/>
            <person name="Ola A."/>
            <person name="Ogura Y."/>
            <person name="Katsura K."/>
            <person name="Hayashi T."/>
        </authorList>
    </citation>
    <scope>NUCLEOTIDE SEQUENCE</scope>
    <source>
        <strain evidence="4">DSM 19015</strain>
    </source>
</reference>
<keyword evidence="2" id="KW-0784">Thiamine biosynthesis</keyword>
<evidence type="ECO:0000313" key="5">
    <source>
        <dbReference type="Proteomes" id="UP001055125"/>
    </source>
</evidence>
<accession>A0ABQ4S424</accession>
<comment type="caution">
    <text evidence="4">The sequence shown here is derived from an EMBL/GenBank/DDBJ whole genome shotgun (WGS) entry which is preliminary data.</text>
</comment>
<dbReference type="PANTHER" id="PTHR20857:SF15">
    <property type="entry name" value="THIAMINE-PHOSPHATE SYNTHASE"/>
    <property type="match status" value="1"/>
</dbReference>
<dbReference type="InterPro" id="IPR013785">
    <property type="entry name" value="Aldolase_TIM"/>
</dbReference>
<sequence>MEADSRKRLACELLAMVRMAGGVFTLGGNIDLAAAIEADGVHLSGNAGSAEIDRARRAMPNGLIGVSAHSLDDIDTAAGAGADYATLSPIFATPSKPGYGPALGLDALRVAARCDLPILALGGITLETASACREAGAAGIAVMGSVMRSSDPAGTAGALLEAWSQAPEGP</sequence>
<keyword evidence="5" id="KW-1185">Reference proteome</keyword>
<dbReference type="PANTHER" id="PTHR20857">
    <property type="entry name" value="THIAMINE-PHOSPHATE PYROPHOSPHORYLASE"/>
    <property type="match status" value="1"/>
</dbReference>
<dbReference type="InterPro" id="IPR022998">
    <property type="entry name" value="ThiamineP_synth_TenI"/>
</dbReference>
<evidence type="ECO:0000256" key="1">
    <source>
        <dbReference type="ARBA" id="ARBA00004948"/>
    </source>
</evidence>
<dbReference type="Pfam" id="PF02581">
    <property type="entry name" value="TMP-TENI"/>
    <property type="match status" value="1"/>
</dbReference>
<feature type="domain" description="Thiamine phosphate synthase/TenI" evidence="3">
    <location>
        <begin position="3"/>
        <end position="145"/>
    </location>
</feature>